<evidence type="ECO:0000256" key="1">
    <source>
        <dbReference type="ARBA" id="ARBA00022801"/>
    </source>
</evidence>
<dbReference type="InterPro" id="IPR050695">
    <property type="entry name" value="N-acetylmuramoyl_amidase_3"/>
</dbReference>
<feature type="signal peptide" evidence="2">
    <location>
        <begin position="1"/>
        <end position="25"/>
    </location>
</feature>
<evidence type="ECO:0000256" key="2">
    <source>
        <dbReference type="SAM" id="SignalP"/>
    </source>
</evidence>
<organism evidence="4 5">
    <name type="scientific">Paenibacillus gyeongsangnamensis</name>
    <dbReference type="NCBI Taxonomy" id="3388067"/>
    <lineage>
        <taxon>Bacteria</taxon>
        <taxon>Bacillati</taxon>
        <taxon>Bacillota</taxon>
        <taxon>Bacilli</taxon>
        <taxon>Bacillales</taxon>
        <taxon>Paenibacillaceae</taxon>
        <taxon>Paenibacillus</taxon>
    </lineage>
</organism>
<sequence>MKLRCWFTWICTLGLLLGCVSRTFAAGPVLPEELFFLPQPSSHHPAIYGVDVLIDVGHGGIDSGTVHGTIEEKNINLAIAKKTYDELKRKGFNVMLNRMDDYALSSENEWLRIRSRHKKDLAQRSHLANEVKPRMMLSLHVNSSRSSGTRGPLMLYQKNEKSKQLATFLQQAMNPLYGVTEKPRYGKTYYVLRHTKVPTVIVEMGYLTNPQDREMLTQDKGQHLIAKHIGTGVEAFLNLQ</sequence>
<dbReference type="SMART" id="SM00646">
    <property type="entry name" value="Ami_3"/>
    <property type="match status" value="1"/>
</dbReference>
<dbReference type="EMBL" id="JAQAGZ010000007">
    <property type="protein sequence ID" value="MCZ8513317.1"/>
    <property type="molecule type" value="Genomic_DNA"/>
</dbReference>
<dbReference type="Pfam" id="PF01520">
    <property type="entry name" value="Amidase_3"/>
    <property type="match status" value="1"/>
</dbReference>
<accession>A0ABT4Q8X5</accession>
<dbReference type="CDD" id="cd02696">
    <property type="entry name" value="MurNAc-LAA"/>
    <property type="match status" value="1"/>
</dbReference>
<keyword evidence="1" id="KW-0378">Hydrolase</keyword>
<dbReference type="PROSITE" id="PS51257">
    <property type="entry name" value="PROKAR_LIPOPROTEIN"/>
    <property type="match status" value="1"/>
</dbReference>
<dbReference type="InterPro" id="IPR002508">
    <property type="entry name" value="MurNAc-LAA_cat"/>
</dbReference>
<evidence type="ECO:0000313" key="5">
    <source>
        <dbReference type="Proteomes" id="UP001527882"/>
    </source>
</evidence>
<evidence type="ECO:0000313" key="4">
    <source>
        <dbReference type="EMBL" id="MCZ8513317.1"/>
    </source>
</evidence>
<dbReference type="PANTHER" id="PTHR30404:SF0">
    <property type="entry name" value="N-ACETYLMURAMOYL-L-ALANINE AMIDASE AMIC"/>
    <property type="match status" value="1"/>
</dbReference>
<dbReference type="SUPFAM" id="SSF53187">
    <property type="entry name" value="Zn-dependent exopeptidases"/>
    <property type="match status" value="1"/>
</dbReference>
<evidence type="ECO:0000259" key="3">
    <source>
        <dbReference type="SMART" id="SM00646"/>
    </source>
</evidence>
<keyword evidence="2" id="KW-0732">Signal</keyword>
<keyword evidence="5" id="KW-1185">Reference proteome</keyword>
<feature type="chain" id="PRO_5045132232" evidence="2">
    <location>
        <begin position="26"/>
        <end position="240"/>
    </location>
</feature>
<name>A0ABT4Q8X5_9BACL</name>
<proteinExistence type="predicted"/>
<feature type="domain" description="MurNAc-LAA" evidence="3">
    <location>
        <begin position="125"/>
        <end position="234"/>
    </location>
</feature>
<reference evidence="4 5" key="1">
    <citation type="submission" date="2022-12" db="EMBL/GenBank/DDBJ databases">
        <title>Draft genome sequence of Paenibacillus sp. dW9.</title>
        <authorList>
            <person name="Choi E.-W."/>
            <person name="Kim D.-U."/>
        </authorList>
    </citation>
    <scope>NUCLEOTIDE SEQUENCE [LARGE SCALE GENOMIC DNA]</scope>
    <source>
        <strain evidence="5">dW9</strain>
    </source>
</reference>
<protein>
    <submittedName>
        <fullName evidence="4">N-acetylmuramoyl-L-alanine amidase</fullName>
    </submittedName>
</protein>
<dbReference type="Gene3D" id="3.40.630.40">
    <property type="entry name" value="Zn-dependent exopeptidases"/>
    <property type="match status" value="1"/>
</dbReference>
<dbReference type="Proteomes" id="UP001527882">
    <property type="component" value="Unassembled WGS sequence"/>
</dbReference>
<gene>
    <name evidence="4" type="ORF">O9H85_12950</name>
</gene>
<comment type="caution">
    <text evidence="4">The sequence shown here is derived from an EMBL/GenBank/DDBJ whole genome shotgun (WGS) entry which is preliminary data.</text>
</comment>
<dbReference type="PANTHER" id="PTHR30404">
    <property type="entry name" value="N-ACETYLMURAMOYL-L-ALANINE AMIDASE"/>
    <property type="match status" value="1"/>
</dbReference>
<dbReference type="RefSeq" id="WP_269881810.1">
    <property type="nucleotide sequence ID" value="NZ_JAQAGZ010000007.1"/>
</dbReference>